<feature type="transmembrane region" description="Helical" evidence="1">
    <location>
        <begin position="37"/>
        <end position="57"/>
    </location>
</feature>
<accession>A0A1T2X3C1</accession>
<gene>
    <name evidence="3" type="ORF">BVG16_24830</name>
</gene>
<dbReference type="AlphaFoldDB" id="A0A1T2X3C1"/>
<dbReference type="Pfam" id="PF13349">
    <property type="entry name" value="DUF4097"/>
    <property type="match status" value="1"/>
</dbReference>
<dbReference type="Proteomes" id="UP000190188">
    <property type="component" value="Unassembled WGS sequence"/>
</dbReference>
<organism evidence="3 4">
    <name type="scientific">Paenibacillus selenitireducens</name>
    <dbReference type="NCBI Taxonomy" id="1324314"/>
    <lineage>
        <taxon>Bacteria</taxon>
        <taxon>Bacillati</taxon>
        <taxon>Bacillota</taxon>
        <taxon>Bacilli</taxon>
        <taxon>Bacillales</taxon>
        <taxon>Paenibacillaceae</taxon>
        <taxon>Paenibacillus</taxon>
    </lineage>
</organism>
<dbReference type="OrthoDB" id="2640165at2"/>
<sequence length="413" mass="44793">MIKAGRYTAALLLLTVGALLIWDQATGDVVHMQYLIQWWPILFIVWGVEYIVLNMAYRKSDKRMKLDIGGVFVSVLLSAIVFCVTQPSLVADLWKKVNFKINIASDVNVAQWEKFEKPIKRIEVDSGTKNLVVRNDFGDVVIQKGDVKQLEIETTLRIDAPRKEAEPIAEESNIHIEQGKQLTIQAQGKSFGNGWKKYPKMDLVITLPEAISVDVDVKVELGDIYVQGIQAPSEVKLLTAKGDVDVEKVKGSVNAETMLGDVSLTAIEGHAVMNSKSGDLNVSHITAGAEVSTLNGDIRIEEVSGDITADTKNGDIDVDSADQNLKASTLNGDVFIASSKVGGDWTVESTIGDLEISLPEAGDYEVVGNTTIGSVDVGDLPLQAEHNTISGIVGNGKYKIKLDATSSITLKNN</sequence>
<protein>
    <recommendedName>
        <fullName evidence="2">DUF4097 domain-containing protein</fullName>
    </recommendedName>
</protein>
<evidence type="ECO:0000313" key="4">
    <source>
        <dbReference type="Proteomes" id="UP000190188"/>
    </source>
</evidence>
<keyword evidence="1" id="KW-0812">Transmembrane</keyword>
<evidence type="ECO:0000313" key="3">
    <source>
        <dbReference type="EMBL" id="OPA74350.1"/>
    </source>
</evidence>
<dbReference type="RefSeq" id="WP_078501898.1">
    <property type="nucleotide sequence ID" value="NZ_MSZX01000011.1"/>
</dbReference>
<comment type="caution">
    <text evidence="3">The sequence shown here is derived from an EMBL/GenBank/DDBJ whole genome shotgun (WGS) entry which is preliminary data.</text>
</comment>
<feature type="domain" description="DUF4097" evidence="2">
    <location>
        <begin position="129"/>
        <end position="335"/>
    </location>
</feature>
<dbReference type="InterPro" id="IPR025164">
    <property type="entry name" value="Toastrack_DUF4097"/>
</dbReference>
<name>A0A1T2X3C1_9BACL</name>
<dbReference type="PANTHER" id="PTHR34094:SF1">
    <property type="entry name" value="PROTEIN FAM185A"/>
    <property type="match status" value="1"/>
</dbReference>
<proteinExistence type="predicted"/>
<keyword evidence="4" id="KW-1185">Reference proteome</keyword>
<keyword evidence="1" id="KW-1133">Transmembrane helix</keyword>
<reference evidence="3 4" key="1">
    <citation type="submission" date="2017-01" db="EMBL/GenBank/DDBJ databases">
        <title>Genome analysis of Paenibacillus selenitrireducens ES3-24.</title>
        <authorList>
            <person name="Xu D."/>
            <person name="Yao R."/>
            <person name="Zheng S."/>
        </authorList>
    </citation>
    <scope>NUCLEOTIDE SEQUENCE [LARGE SCALE GENOMIC DNA]</scope>
    <source>
        <strain evidence="3 4">ES3-24</strain>
    </source>
</reference>
<evidence type="ECO:0000256" key="1">
    <source>
        <dbReference type="SAM" id="Phobius"/>
    </source>
</evidence>
<evidence type="ECO:0000259" key="2">
    <source>
        <dbReference type="Pfam" id="PF13349"/>
    </source>
</evidence>
<dbReference type="EMBL" id="MSZX01000011">
    <property type="protein sequence ID" value="OPA74350.1"/>
    <property type="molecule type" value="Genomic_DNA"/>
</dbReference>
<keyword evidence="1" id="KW-0472">Membrane</keyword>
<dbReference type="STRING" id="1324314.BVG16_24830"/>
<feature type="transmembrane region" description="Helical" evidence="1">
    <location>
        <begin position="69"/>
        <end position="89"/>
    </location>
</feature>
<dbReference type="PANTHER" id="PTHR34094">
    <property type="match status" value="1"/>
</dbReference>